<comment type="caution">
    <text evidence="2">The sequence shown here is derived from an EMBL/GenBank/DDBJ whole genome shotgun (WGS) entry which is preliminary data.</text>
</comment>
<name>A0A9P6B354_9AGAM</name>
<dbReference type="Proteomes" id="UP000886523">
    <property type="component" value="Unassembled WGS sequence"/>
</dbReference>
<protein>
    <submittedName>
        <fullName evidence="2">Uncharacterized protein</fullName>
    </submittedName>
</protein>
<gene>
    <name evidence="2" type="ORF">BS47DRAFT_610351</name>
</gene>
<evidence type="ECO:0000313" key="2">
    <source>
        <dbReference type="EMBL" id="KAF9516859.1"/>
    </source>
</evidence>
<accession>A0A9P6B354</accession>
<dbReference type="EMBL" id="MU128936">
    <property type="protein sequence ID" value="KAF9516859.1"/>
    <property type="molecule type" value="Genomic_DNA"/>
</dbReference>
<dbReference type="AlphaFoldDB" id="A0A9P6B354"/>
<proteinExistence type="predicted"/>
<keyword evidence="3" id="KW-1185">Reference proteome</keyword>
<evidence type="ECO:0000313" key="3">
    <source>
        <dbReference type="Proteomes" id="UP000886523"/>
    </source>
</evidence>
<sequence length="143" mass="15124">MISNNDTISNNYTNLYASTNLYTYANLNTYANAEDILALLHDYIPAVHDATLIRPRRFEAPSPSLTISGTTISGTPISGTTNRGTTNAGTTDAGTTDAGETDAGTTDAGTIGIMNARVRWGNVMVSRYTVNLINAVEAEANTS</sequence>
<reference evidence="2" key="1">
    <citation type="journal article" date="2020" name="Nat. Commun.">
        <title>Large-scale genome sequencing of mycorrhizal fungi provides insights into the early evolution of symbiotic traits.</title>
        <authorList>
            <person name="Miyauchi S."/>
            <person name="Kiss E."/>
            <person name="Kuo A."/>
            <person name="Drula E."/>
            <person name="Kohler A."/>
            <person name="Sanchez-Garcia M."/>
            <person name="Morin E."/>
            <person name="Andreopoulos B."/>
            <person name="Barry K.W."/>
            <person name="Bonito G."/>
            <person name="Buee M."/>
            <person name="Carver A."/>
            <person name="Chen C."/>
            <person name="Cichocki N."/>
            <person name="Clum A."/>
            <person name="Culley D."/>
            <person name="Crous P.W."/>
            <person name="Fauchery L."/>
            <person name="Girlanda M."/>
            <person name="Hayes R.D."/>
            <person name="Keri Z."/>
            <person name="LaButti K."/>
            <person name="Lipzen A."/>
            <person name="Lombard V."/>
            <person name="Magnuson J."/>
            <person name="Maillard F."/>
            <person name="Murat C."/>
            <person name="Nolan M."/>
            <person name="Ohm R.A."/>
            <person name="Pangilinan J."/>
            <person name="Pereira M.F."/>
            <person name="Perotto S."/>
            <person name="Peter M."/>
            <person name="Pfister S."/>
            <person name="Riley R."/>
            <person name="Sitrit Y."/>
            <person name="Stielow J.B."/>
            <person name="Szollosi G."/>
            <person name="Zifcakova L."/>
            <person name="Stursova M."/>
            <person name="Spatafora J.W."/>
            <person name="Tedersoo L."/>
            <person name="Vaario L.M."/>
            <person name="Yamada A."/>
            <person name="Yan M."/>
            <person name="Wang P."/>
            <person name="Xu J."/>
            <person name="Bruns T."/>
            <person name="Baldrian P."/>
            <person name="Vilgalys R."/>
            <person name="Dunand C."/>
            <person name="Henrissat B."/>
            <person name="Grigoriev I.V."/>
            <person name="Hibbett D."/>
            <person name="Nagy L.G."/>
            <person name="Martin F.M."/>
        </authorList>
    </citation>
    <scope>NUCLEOTIDE SEQUENCE</scope>
    <source>
        <strain evidence="2">UP504</strain>
    </source>
</reference>
<organism evidence="2 3">
    <name type="scientific">Hydnum rufescens UP504</name>
    <dbReference type="NCBI Taxonomy" id="1448309"/>
    <lineage>
        <taxon>Eukaryota</taxon>
        <taxon>Fungi</taxon>
        <taxon>Dikarya</taxon>
        <taxon>Basidiomycota</taxon>
        <taxon>Agaricomycotina</taxon>
        <taxon>Agaricomycetes</taxon>
        <taxon>Cantharellales</taxon>
        <taxon>Hydnaceae</taxon>
        <taxon>Hydnum</taxon>
    </lineage>
</organism>
<evidence type="ECO:0000256" key="1">
    <source>
        <dbReference type="SAM" id="MobiDB-lite"/>
    </source>
</evidence>
<feature type="region of interest" description="Disordered" evidence="1">
    <location>
        <begin position="64"/>
        <end position="106"/>
    </location>
</feature>